<reference evidence="5" key="1">
    <citation type="journal article" date="2019" name="Int. J. Syst. Evol. Microbiol.">
        <title>The Global Catalogue of Microorganisms (GCM) 10K type strain sequencing project: providing services to taxonomists for standard genome sequencing and annotation.</title>
        <authorList>
            <consortium name="The Broad Institute Genomics Platform"/>
            <consortium name="The Broad Institute Genome Sequencing Center for Infectious Disease"/>
            <person name="Wu L."/>
            <person name="Ma J."/>
        </authorList>
    </citation>
    <scope>NUCLEOTIDE SEQUENCE [LARGE SCALE GENOMIC DNA]</scope>
    <source>
        <strain evidence="5">CGMCC 4.7241</strain>
    </source>
</reference>
<evidence type="ECO:0000259" key="3">
    <source>
        <dbReference type="PROSITE" id="PS51186"/>
    </source>
</evidence>
<dbReference type="CDD" id="cd04301">
    <property type="entry name" value="NAT_SF"/>
    <property type="match status" value="2"/>
</dbReference>
<dbReference type="EC" id="2.3.-.-" evidence="4"/>
<sequence>MRLRGFQVGDGAAIVDAWQQAMPRDPITAERFRDLVLLDPNFDADGLRVAEVDGRVVGAVAAMRRQVAMEGGDLEPEHGWITFAFVDPAVRRRGVGSGLLSNAFDWLRERGATQVHFSPYTPNYLLPGLDATAYPEGRALLERFGFTTRYEAVAMERDLTAYEPPHLEARNGYDFGTPETDELPALIGLARQFSADWARAIRESLAQGSPLERIVVARGAARELVGWAMHGTYANAIERFGPFGVHPSQRGAGLGRILLHRTLARMRAAGATKAWFLWTTADSPAGHLYTKAGFRVTRNFQVMTATLTET</sequence>
<evidence type="ECO:0000313" key="5">
    <source>
        <dbReference type="Proteomes" id="UP001595699"/>
    </source>
</evidence>
<dbReference type="Pfam" id="PF13508">
    <property type="entry name" value="Acetyltransf_7"/>
    <property type="match status" value="1"/>
</dbReference>
<dbReference type="PANTHER" id="PTHR43877">
    <property type="entry name" value="AMINOALKYLPHOSPHONATE N-ACETYLTRANSFERASE-RELATED-RELATED"/>
    <property type="match status" value="1"/>
</dbReference>
<keyword evidence="1 4" id="KW-0808">Transferase</keyword>
<name>A0ABV7Y1U4_9ACTN</name>
<feature type="domain" description="N-acetyltransferase" evidence="3">
    <location>
        <begin position="1"/>
        <end position="160"/>
    </location>
</feature>
<dbReference type="Pfam" id="PF00583">
    <property type="entry name" value="Acetyltransf_1"/>
    <property type="match status" value="1"/>
</dbReference>
<evidence type="ECO:0000256" key="1">
    <source>
        <dbReference type="ARBA" id="ARBA00022679"/>
    </source>
</evidence>
<dbReference type="Gene3D" id="3.40.630.30">
    <property type="match status" value="2"/>
</dbReference>
<dbReference type="InterPro" id="IPR050832">
    <property type="entry name" value="Bact_Acetyltransf"/>
</dbReference>
<protein>
    <submittedName>
        <fullName evidence="4">GNAT family N-acetyltransferase</fullName>
        <ecNumber evidence="4">2.3.-.-</ecNumber>
    </submittedName>
</protein>
<dbReference type="InterPro" id="IPR000182">
    <property type="entry name" value="GNAT_dom"/>
</dbReference>
<comment type="caution">
    <text evidence="4">The sequence shown here is derived from an EMBL/GenBank/DDBJ whole genome shotgun (WGS) entry which is preliminary data.</text>
</comment>
<dbReference type="InterPro" id="IPR016181">
    <property type="entry name" value="Acyl_CoA_acyltransferase"/>
</dbReference>
<feature type="domain" description="N-acetyltransferase" evidence="3">
    <location>
        <begin position="173"/>
        <end position="310"/>
    </location>
</feature>
<dbReference type="PROSITE" id="PS51186">
    <property type="entry name" value="GNAT"/>
    <property type="match status" value="2"/>
</dbReference>
<organism evidence="4 5">
    <name type="scientific">Tenggerimyces flavus</name>
    <dbReference type="NCBI Taxonomy" id="1708749"/>
    <lineage>
        <taxon>Bacteria</taxon>
        <taxon>Bacillati</taxon>
        <taxon>Actinomycetota</taxon>
        <taxon>Actinomycetes</taxon>
        <taxon>Propionibacteriales</taxon>
        <taxon>Nocardioidaceae</taxon>
        <taxon>Tenggerimyces</taxon>
    </lineage>
</organism>
<dbReference type="EMBL" id="JBHRZH010000001">
    <property type="protein sequence ID" value="MFC3759226.1"/>
    <property type="molecule type" value="Genomic_DNA"/>
</dbReference>
<accession>A0ABV7Y1U4</accession>
<gene>
    <name evidence="4" type="ORF">ACFOUW_00110</name>
</gene>
<keyword evidence="5" id="KW-1185">Reference proteome</keyword>
<evidence type="ECO:0000313" key="4">
    <source>
        <dbReference type="EMBL" id="MFC3759226.1"/>
    </source>
</evidence>
<evidence type="ECO:0000256" key="2">
    <source>
        <dbReference type="ARBA" id="ARBA00023315"/>
    </source>
</evidence>
<dbReference type="RefSeq" id="WP_205122361.1">
    <property type="nucleotide sequence ID" value="NZ_JAFBCM010000001.1"/>
</dbReference>
<keyword evidence="2 4" id="KW-0012">Acyltransferase</keyword>
<dbReference type="SUPFAM" id="SSF55729">
    <property type="entry name" value="Acyl-CoA N-acyltransferases (Nat)"/>
    <property type="match status" value="2"/>
</dbReference>
<dbReference type="Proteomes" id="UP001595699">
    <property type="component" value="Unassembled WGS sequence"/>
</dbReference>
<proteinExistence type="predicted"/>
<dbReference type="GO" id="GO:0016746">
    <property type="term" value="F:acyltransferase activity"/>
    <property type="evidence" value="ECO:0007669"/>
    <property type="project" value="UniProtKB-KW"/>
</dbReference>